<reference evidence="3" key="1">
    <citation type="journal article" date="2019" name="Int. J. Syst. Evol. Microbiol.">
        <title>The Global Catalogue of Microorganisms (GCM) 10K type strain sequencing project: providing services to taxonomists for standard genome sequencing and annotation.</title>
        <authorList>
            <consortium name="The Broad Institute Genomics Platform"/>
            <consortium name="The Broad Institute Genome Sequencing Center for Infectious Disease"/>
            <person name="Wu L."/>
            <person name="Ma J."/>
        </authorList>
    </citation>
    <scope>NUCLEOTIDE SEQUENCE [LARGE SCALE GENOMIC DNA]</scope>
    <source>
        <strain evidence="3">JCM 18298</strain>
    </source>
</reference>
<accession>A0ABP9JRA5</accession>
<feature type="region of interest" description="Disordered" evidence="1">
    <location>
        <begin position="50"/>
        <end position="90"/>
    </location>
</feature>
<proteinExistence type="predicted"/>
<gene>
    <name evidence="2" type="ORF">GCM10023318_02400</name>
</gene>
<name>A0ABP9JRA5_9NOCA</name>
<sequence length="90" mass="9845">MIVLIVVGGAVLVSGLLALVVALKLRPTTAHRHVTVAELQARLAEEHAAERLPEPEEAADAEGPPTQPHTIATEQRVREPIVEHRRRRAE</sequence>
<evidence type="ECO:0000313" key="2">
    <source>
        <dbReference type="EMBL" id="GAA5042308.1"/>
    </source>
</evidence>
<organism evidence="2 3">
    <name type="scientific">Nocardia callitridis</name>
    <dbReference type="NCBI Taxonomy" id="648753"/>
    <lineage>
        <taxon>Bacteria</taxon>
        <taxon>Bacillati</taxon>
        <taxon>Actinomycetota</taxon>
        <taxon>Actinomycetes</taxon>
        <taxon>Mycobacteriales</taxon>
        <taxon>Nocardiaceae</taxon>
        <taxon>Nocardia</taxon>
    </lineage>
</organism>
<dbReference type="RefSeq" id="WP_345493081.1">
    <property type="nucleotide sequence ID" value="NZ_BAABJM010000001.1"/>
</dbReference>
<evidence type="ECO:0000256" key="1">
    <source>
        <dbReference type="SAM" id="MobiDB-lite"/>
    </source>
</evidence>
<keyword evidence="3" id="KW-1185">Reference proteome</keyword>
<comment type="caution">
    <text evidence="2">The sequence shown here is derived from an EMBL/GenBank/DDBJ whole genome shotgun (WGS) entry which is preliminary data.</text>
</comment>
<dbReference type="EMBL" id="BAABJM010000001">
    <property type="protein sequence ID" value="GAA5042308.1"/>
    <property type="molecule type" value="Genomic_DNA"/>
</dbReference>
<dbReference type="Proteomes" id="UP001500603">
    <property type="component" value="Unassembled WGS sequence"/>
</dbReference>
<evidence type="ECO:0008006" key="4">
    <source>
        <dbReference type="Google" id="ProtNLM"/>
    </source>
</evidence>
<evidence type="ECO:0000313" key="3">
    <source>
        <dbReference type="Proteomes" id="UP001500603"/>
    </source>
</evidence>
<protein>
    <recommendedName>
        <fullName evidence="4">Secreted protein</fullName>
    </recommendedName>
</protein>